<dbReference type="EMBL" id="KB644415">
    <property type="protein sequence ID" value="EPS34282.1"/>
    <property type="molecule type" value="Genomic_DNA"/>
</dbReference>
<name>S8BGP4_PENO1</name>
<sequence length="101" mass="11242">MAPGSARSGTTRKASFSNATLATYIMLLFQSYEWHGNIGEILAKCESKLQYPSRLVDSKIIRDRLADGLLENHEENTDGTVDSPSQLRRVANAEFFHHSDG</sequence>
<gene>
    <name evidence="1" type="ORF">PDE_09246</name>
</gene>
<evidence type="ECO:0000313" key="1">
    <source>
        <dbReference type="EMBL" id="EPS34282.1"/>
    </source>
</evidence>
<dbReference type="Proteomes" id="UP000019376">
    <property type="component" value="Unassembled WGS sequence"/>
</dbReference>
<organism evidence="1 2">
    <name type="scientific">Penicillium oxalicum (strain 114-2 / CGMCC 5302)</name>
    <name type="common">Penicillium decumbens</name>
    <dbReference type="NCBI Taxonomy" id="933388"/>
    <lineage>
        <taxon>Eukaryota</taxon>
        <taxon>Fungi</taxon>
        <taxon>Dikarya</taxon>
        <taxon>Ascomycota</taxon>
        <taxon>Pezizomycotina</taxon>
        <taxon>Eurotiomycetes</taxon>
        <taxon>Eurotiomycetidae</taxon>
        <taxon>Eurotiales</taxon>
        <taxon>Aspergillaceae</taxon>
        <taxon>Penicillium</taxon>
    </lineage>
</organism>
<reference evidence="1 2" key="1">
    <citation type="journal article" date="2013" name="PLoS ONE">
        <title>Genomic and secretomic analyses reveal unique features of the lignocellulolytic enzyme system of Penicillium decumbens.</title>
        <authorList>
            <person name="Liu G."/>
            <person name="Zhang L."/>
            <person name="Wei X."/>
            <person name="Zou G."/>
            <person name="Qin Y."/>
            <person name="Ma L."/>
            <person name="Li J."/>
            <person name="Zheng H."/>
            <person name="Wang S."/>
            <person name="Wang C."/>
            <person name="Xun L."/>
            <person name="Zhao G.-P."/>
            <person name="Zhou Z."/>
            <person name="Qu Y."/>
        </authorList>
    </citation>
    <scope>NUCLEOTIDE SEQUENCE [LARGE SCALE GENOMIC DNA]</scope>
    <source>
        <strain evidence="2">114-2 / CGMCC 5302</strain>
    </source>
</reference>
<dbReference type="AlphaFoldDB" id="S8BGP4"/>
<proteinExistence type="predicted"/>
<accession>S8BGP4</accession>
<keyword evidence="2" id="KW-1185">Reference proteome</keyword>
<evidence type="ECO:0000313" key="2">
    <source>
        <dbReference type="Proteomes" id="UP000019376"/>
    </source>
</evidence>
<dbReference type="HOGENOM" id="CLU_2292643_0_0_1"/>
<protein>
    <submittedName>
        <fullName evidence="1">Uncharacterized protein</fullName>
    </submittedName>
</protein>